<protein>
    <submittedName>
        <fullName evidence="2">Uncharacterized protein</fullName>
    </submittedName>
</protein>
<keyword evidence="3" id="KW-1185">Reference proteome</keyword>
<feature type="transmembrane region" description="Helical" evidence="1">
    <location>
        <begin position="6"/>
        <end position="28"/>
    </location>
</feature>
<reference evidence="3" key="1">
    <citation type="submission" date="2016-04" db="EMBL/GenBank/DDBJ databases">
        <authorList>
            <person name="Quiroz-Castaneda R.E."/>
            <person name="Martinez-Ocampo F."/>
        </authorList>
    </citation>
    <scope>NUCLEOTIDE SEQUENCE [LARGE SCALE GENOMIC DNA]</scope>
    <source>
        <strain evidence="3">INIFAP01</strain>
    </source>
</reference>
<gene>
    <name evidence="2" type="ORF">A6V39_01170</name>
</gene>
<name>A0A1A9QEV3_9MOLU</name>
<evidence type="ECO:0000313" key="2">
    <source>
        <dbReference type="EMBL" id="OAL10664.1"/>
    </source>
</evidence>
<dbReference type="AlphaFoldDB" id="A0A1A9QEV3"/>
<comment type="caution">
    <text evidence="2">The sequence shown here is derived from an EMBL/GenBank/DDBJ whole genome shotgun (WGS) entry which is preliminary data.</text>
</comment>
<dbReference type="Proteomes" id="UP000077623">
    <property type="component" value="Unassembled WGS sequence"/>
</dbReference>
<keyword evidence="1" id="KW-0812">Transmembrane</keyword>
<evidence type="ECO:0000313" key="3">
    <source>
        <dbReference type="Proteomes" id="UP000077623"/>
    </source>
</evidence>
<organism evidence="2 3">
    <name type="scientific">Candidatus Mycoplasma haematobovis</name>
    <dbReference type="NCBI Taxonomy" id="432608"/>
    <lineage>
        <taxon>Bacteria</taxon>
        <taxon>Bacillati</taxon>
        <taxon>Mycoplasmatota</taxon>
        <taxon>Mollicutes</taxon>
        <taxon>Mycoplasmataceae</taxon>
        <taxon>Mycoplasma</taxon>
    </lineage>
</organism>
<dbReference type="RefSeq" id="WP_187149900.1">
    <property type="nucleotide sequence ID" value="NZ_LWUJ01000010.1"/>
</dbReference>
<sequence length="144" mass="16041">MVNIPAKALAIGGGVATVAGGGITYLVISNKQDTPTKQITPITKLTKAKKIKSLLGARKRLLRKESGDNNNWKQRWTSFKQAYSAKDPSEIHASWRFNNWGASKLLDDVQEEFQNKCINNSEDNVEQDTDPRVTAIKTYCTTDQ</sequence>
<dbReference type="STRING" id="432608.A6V39_01170"/>
<keyword evidence="1" id="KW-0472">Membrane</keyword>
<proteinExistence type="predicted"/>
<keyword evidence="1" id="KW-1133">Transmembrane helix</keyword>
<evidence type="ECO:0000256" key="1">
    <source>
        <dbReference type="SAM" id="Phobius"/>
    </source>
</evidence>
<dbReference type="EMBL" id="LWUJ01000010">
    <property type="protein sequence ID" value="OAL10664.1"/>
    <property type="molecule type" value="Genomic_DNA"/>
</dbReference>
<accession>A0A1A9QEV3</accession>